<evidence type="ECO:0000256" key="9">
    <source>
        <dbReference type="HAMAP-Rule" id="MF_00725"/>
    </source>
</evidence>
<dbReference type="GO" id="GO:0045893">
    <property type="term" value="P:positive regulation of DNA-templated transcription"/>
    <property type="evidence" value="ECO:0007669"/>
    <property type="project" value="InterPro"/>
</dbReference>
<keyword evidence="10" id="KW-0966">Cell projection</keyword>
<dbReference type="InterPro" id="IPR036194">
    <property type="entry name" value="FlhD_sf"/>
</dbReference>
<accession>A0A809SH49</accession>
<protein>
    <recommendedName>
        <fullName evidence="9">Flagellar transcriptional regulator FlhD</fullName>
    </recommendedName>
</protein>
<reference evidence="11" key="1">
    <citation type="submission" date="2019-11" db="EMBL/GenBank/DDBJ databases">
        <title>Isolation and characterization of a novel species in the genus Sulfuriferula.</title>
        <authorList>
            <person name="Mochizuki J."/>
            <person name="Kojima H."/>
            <person name="Fukui M."/>
        </authorList>
    </citation>
    <scope>NUCLEOTIDE SEQUENCE [LARGE SCALE GENOMIC DNA]</scope>
    <source>
        <strain evidence="11">SGTM</strain>
    </source>
</reference>
<comment type="subcellular location">
    <subcellularLocation>
        <location evidence="9">Cytoplasm</location>
    </subcellularLocation>
</comment>
<dbReference type="Gene3D" id="1.10.4000.10">
    <property type="entry name" value="Flagellar transcriptional activator FlhD"/>
    <property type="match status" value="1"/>
</dbReference>
<dbReference type="HAMAP" id="MF_00725">
    <property type="entry name" value="FlhD"/>
    <property type="match status" value="1"/>
</dbReference>
<dbReference type="NCBIfam" id="NF002783">
    <property type="entry name" value="PRK02909.1-1"/>
    <property type="match status" value="1"/>
</dbReference>
<evidence type="ECO:0000313" key="11">
    <source>
        <dbReference type="Proteomes" id="UP000463939"/>
    </source>
</evidence>
<organism evidence="10 11">
    <name type="scientific">Sulfuriferula nivalis</name>
    <dbReference type="NCBI Taxonomy" id="2675298"/>
    <lineage>
        <taxon>Bacteria</taxon>
        <taxon>Pseudomonadati</taxon>
        <taxon>Pseudomonadota</taxon>
        <taxon>Betaproteobacteria</taxon>
        <taxon>Nitrosomonadales</taxon>
        <taxon>Sulfuricellaceae</taxon>
        <taxon>Sulfuriferula</taxon>
    </lineage>
</organism>
<keyword evidence="2 9" id="KW-1005">Bacterial flagellum biogenesis</keyword>
<keyword evidence="7 9" id="KW-0804">Transcription</keyword>
<sequence length="105" mass="11664">MNIDDMLAEIRDANLNYLMLAQQLIRADKPAAIFRLGIDVQIADLLESLSNAQVLKLASNNMMLTRFRFDDSAILGMLTNYTKDRALGHSHAAILMAGQSVEELV</sequence>
<proteinExistence type="inferred from homology"/>
<evidence type="ECO:0000256" key="7">
    <source>
        <dbReference type="ARBA" id="ARBA00023163"/>
    </source>
</evidence>
<dbReference type="GO" id="GO:1902208">
    <property type="term" value="P:regulation of bacterial-type flagellum assembly"/>
    <property type="evidence" value="ECO:0007669"/>
    <property type="project" value="UniProtKB-UniRule"/>
</dbReference>
<dbReference type="EMBL" id="AP021881">
    <property type="protein sequence ID" value="BBP00490.1"/>
    <property type="molecule type" value="Genomic_DNA"/>
</dbReference>
<gene>
    <name evidence="9 10" type="primary">flhD</name>
    <name evidence="10" type="ORF">SFSGTM_11980</name>
</gene>
<evidence type="ECO:0000256" key="5">
    <source>
        <dbReference type="ARBA" id="ARBA00023157"/>
    </source>
</evidence>
<keyword evidence="3 9" id="KW-0805">Transcription regulation</keyword>
<keyword evidence="4 9" id="KW-0238">DNA-binding</keyword>
<evidence type="ECO:0000256" key="1">
    <source>
        <dbReference type="ARBA" id="ARBA00022490"/>
    </source>
</evidence>
<keyword evidence="1 9" id="KW-0963">Cytoplasm</keyword>
<dbReference type="GO" id="GO:0003677">
    <property type="term" value="F:DNA binding"/>
    <property type="evidence" value="ECO:0007669"/>
    <property type="project" value="UniProtKB-UniRule"/>
</dbReference>
<dbReference type="InterPro" id="IPR023559">
    <property type="entry name" value="Flagellar_FlhD"/>
</dbReference>
<dbReference type="GO" id="GO:0044780">
    <property type="term" value="P:bacterial-type flagellum assembly"/>
    <property type="evidence" value="ECO:0007669"/>
    <property type="project" value="InterPro"/>
</dbReference>
<comment type="caution">
    <text evidence="9">Lacks conserved residue(s) required for the propagation of feature annotation.</text>
</comment>
<evidence type="ECO:0000256" key="2">
    <source>
        <dbReference type="ARBA" id="ARBA00022795"/>
    </source>
</evidence>
<comment type="function">
    <text evidence="8 9">Functions in complex with FlhC as a master transcriptional regulator that regulates transcription of several flagellar and non-flagellar operons by binding to their promoter region. Activates expression of class 2 flagellar genes, including fliA, which is a flagellum-specific sigma factor that turns on the class 3 genes. Also regulates genes whose products function in a variety of physiological pathways.</text>
</comment>
<keyword evidence="5" id="KW-1015">Disulfide bond</keyword>
<dbReference type="GO" id="GO:0005737">
    <property type="term" value="C:cytoplasm"/>
    <property type="evidence" value="ECO:0007669"/>
    <property type="project" value="UniProtKB-SubCell"/>
</dbReference>
<evidence type="ECO:0000256" key="6">
    <source>
        <dbReference type="ARBA" id="ARBA00023159"/>
    </source>
</evidence>
<dbReference type="SUPFAM" id="SSF63592">
    <property type="entry name" value="Flagellar transcriptional activator FlhD"/>
    <property type="match status" value="1"/>
</dbReference>
<name>A0A809SH49_9PROT</name>
<comment type="domain">
    <text evidence="9">The C-terminal region contains a putative helix-turn-helix (HTH) motif, suggesting that this region may bind DNA.</text>
</comment>
<keyword evidence="10" id="KW-0282">Flagellum</keyword>
<keyword evidence="10" id="KW-0969">Cilium</keyword>
<comment type="similarity">
    <text evidence="9">Belongs to the FlhD family.</text>
</comment>
<comment type="subunit">
    <text evidence="9">Homodimer; disulfide-linked. Forms a heterohexamer composed of two FlhC and four FlhD subunits. Each FlhC binds a FlhD dimer, forming a heterotrimer, and a hexamer assembles by dimerization of two heterotrimers.</text>
</comment>
<dbReference type="RefSeq" id="WP_162084420.1">
    <property type="nucleotide sequence ID" value="NZ_AP021881.1"/>
</dbReference>
<keyword evidence="11" id="KW-1185">Reference proteome</keyword>
<evidence type="ECO:0000256" key="4">
    <source>
        <dbReference type="ARBA" id="ARBA00023125"/>
    </source>
</evidence>
<keyword evidence="6 9" id="KW-0010">Activator</keyword>
<evidence type="ECO:0000256" key="8">
    <source>
        <dbReference type="ARBA" id="ARBA00025431"/>
    </source>
</evidence>
<evidence type="ECO:0000313" key="10">
    <source>
        <dbReference type="EMBL" id="BBP00490.1"/>
    </source>
</evidence>
<dbReference type="KEGG" id="sniv:SFSGTM_11980"/>
<dbReference type="AlphaFoldDB" id="A0A809SH49"/>
<dbReference type="Proteomes" id="UP000463939">
    <property type="component" value="Chromosome"/>
</dbReference>
<dbReference type="Pfam" id="PF05247">
    <property type="entry name" value="FlhD"/>
    <property type="match status" value="1"/>
</dbReference>
<evidence type="ECO:0000256" key="3">
    <source>
        <dbReference type="ARBA" id="ARBA00023015"/>
    </source>
</evidence>